<feature type="compositionally biased region" description="Pro residues" evidence="1">
    <location>
        <begin position="287"/>
        <end position="303"/>
    </location>
</feature>
<dbReference type="EMBL" id="GG745351">
    <property type="protein sequence ID" value="KNE66778.1"/>
    <property type="molecule type" value="Genomic_DNA"/>
</dbReference>
<feature type="compositionally biased region" description="Low complexity" evidence="1">
    <location>
        <begin position="144"/>
        <end position="154"/>
    </location>
</feature>
<feature type="compositionally biased region" description="Basic and acidic residues" evidence="1">
    <location>
        <begin position="110"/>
        <end position="119"/>
    </location>
</feature>
<protein>
    <submittedName>
        <fullName evidence="2">Uncharacterized protein</fullName>
    </submittedName>
</protein>
<dbReference type="AlphaFoldDB" id="A0A0L0SW14"/>
<dbReference type="VEuPathDB" id="FungiDB:AMAG_11269"/>
<sequence>MAKLCIESLHQHLIKPYHQIDPSLMDRLLRAVLMVPAFTEKQKMIVLDASGHTCPSAFTHLLTPPGHAAAGAGGPPGSLADVGHAARERAGHEEAGHAVTSELSAAVVGEAHEHEHEDDASYLASESPPAGDDLQEHEHDDHPTPTAKTLTPTLAPAPVPTQPHVNHHQQWASILRSANAAPAASHEHGAADSELRMALARAHGTIARLEGTVLAYELRVKQLERELVAERAAGHHHHGGLAAAAEDHARQMSREPAVQHGVGSPTHTRAAILSPPTRCTEPARDPATPPPAALMSKQPPPPRPDAHVADLSDDDDLDDDLLAGVLDNLAKPATATATAKPAPAAAPSAPAAPAPAAPAAAPASDDPLADDMMRELAANMAALMGAGNDGDSDDALQKAMAEMLQGMEGMGLGEPAAAPAPASADTGKSFQDRVRRTVDKLQDSDKQAEASQAASAGAGGAEDMDSLMAEMMKQMETLADSSEFESVLEGMMESLMSKDILHEPLKDLAAKYPAYLEANKATLPVDEYAKYEKQHALITEICVIYDAGREEEEAKKIVALMTEVQDLGQPPAELLKELAPGTEVDPVTGIPNLPADAMQPPPECNPQ</sequence>
<dbReference type="eggNOG" id="KOG3133">
    <property type="taxonomic scope" value="Eukaryota"/>
</dbReference>
<feature type="region of interest" description="Disordered" evidence="1">
    <location>
        <begin position="340"/>
        <end position="365"/>
    </location>
</feature>
<gene>
    <name evidence="2" type="ORF">AMAG_11269</name>
</gene>
<dbReference type="PANTHER" id="PTHR12774">
    <property type="entry name" value="PEROXISOMAL BIOGENESIS FACTOR 19"/>
    <property type="match status" value="1"/>
</dbReference>
<dbReference type="STRING" id="578462.A0A0L0SW14"/>
<dbReference type="InterPro" id="IPR006708">
    <property type="entry name" value="Pex19"/>
</dbReference>
<feature type="region of interest" description="Disordered" evidence="1">
    <location>
        <begin position="231"/>
        <end position="316"/>
    </location>
</feature>
<dbReference type="GO" id="GO:0005778">
    <property type="term" value="C:peroxisomal membrane"/>
    <property type="evidence" value="ECO:0007669"/>
    <property type="project" value="TreeGrafter"/>
</dbReference>
<dbReference type="GO" id="GO:0045046">
    <property type="term" value="P:protein import into peroxisome membrane"/>
    <property type="evidence" value="ECO:0007669"/>
    <property type="project" value="TreeGrafter"/>
</dbReference>
<dbReference type="GO" id="GO:0033328">
    <property type="term" value="F:peroxisome membrane targeting sequence binding"/>
    <property type="evidence" value="ECO:0007669"/>
    <property type="project" value="TreeGrafter"/>
</dbReference>
<feature type="region of interest" description="Disordered" evidence="1">
    <location>
        <begin position="438"/>
        <end position="461"/>
    </location>
</feature>
<dbReference type="InterPro" id="IPR038322">
    <property type="entry name" value="Pex19_C_sf"/>
</dbReference>
<proteinExistence type="predicted"/>
<feature type="compositionally biased region" description="Low complexity" evidence="1">
    <location>
        <begin position="340"/>
        <end position="349"/>
    </location>
</feature>
<keyword evidence="3" id="KW-1185">Reference proteome</keyword>
<dbReference type="OrthoDB" id="336240at2759"/>
<evidence type="ECO:0000313" key="2">
    <source>
        <dbReference type="EMBL" id="KNE66778.1"/>
    </source>
</evidence>
<feature type="region of interest" description="Disordered" evidence="1">
    <location>
        <begin position="67"/>
        <end position="169"/>
    </location>
</feature>
<dbReference type="Proteomes" id="UP000054350">
    <property type="component" value="Unassembled WGS sequence"/>
</dbReference>
<feature type="compositionally biased region" description="Basic and acidic residues" evidence="1">
    <location>
        <begin position="438"/>
        <end position="448"/>
    </location>
</feature>
<name>A0A0L0SW14_ALLM3</name>
<evidence type="ECO:0000256" key="1">
    <source>
        <dbReference type="SAM" id="MobiDB-lite"/>
    </source>
</evidence>
<feature type="region of interest" description="Disordered" evidence="1">
    <location>
        <begin position="581"/>
        <end position="607"/>
    </location>
</feature>
<dbReference type="Gene3D" id="1.20.120.900">
    <property type="entry name" value="Pex19, mPTS binding domain"/>
    <property type="match status" value="1"/>
</dbReference>
<accession>A0A0L0SW14</accession>
<evidence type="ECO:0000313" key="3">
    <source>
        <dbReference type="Proteomes" id="UP000054350"/>
    </source>
</evidence>
<feature type="compositionally biased region" description="Basic and acidic residues" evidence="1">
    <location>
        <begin position="134"/>
        <end position="143"/>
    </location>
</feature>
<dbReference type="Pfam" id="PF04614">
    <property type="entry name" value="Pex19"/>
    <property type="match status" value="1"/>
</dbReference>
<dbReference type="PANTHER" id="PTHR12774:SF2">
    <property type="entry name" value="PEROXISOMAL BIOGENESIS FACTOR 19"/>
    <property type="match status" value="1"/>
</dbReference>
<reference evidence="2 3" key="1">
    <citation type="submission" date="2009-11" db="EMBL/GenBank/DDBJ databases">
        <title>Annotation of Allomyces macrogynus ATCC 38327.</title>
        <authorList>
            <consortium name="The Broad Institute Genome Sequencing Platform"/>
            <person name="Russ C."/>
            <person name="Cuomo C."/>
            <person name="Burger G."/>
            <person name="Gray M.W."/>
            <person name="Holland P.W.H."/>
            <person name="King N."/>
            <person name="Lang F.B.F."/>
            <person name="Roger A.J."/>
            <person name="Ruiz-Trillo I."/>
            <person name="Young S.K."/>
            <person name="Zeng Q."/>
            <person name="Gargeya S."/>
            <person name="Fitzgerald M."/>
            <person name="Haas B."/>
            <person name="Abouelleil A."/>
            <person name="Alvarado L."/>
            <person name="Arachchi H.M."/>
            <person name="Berlin A."/>
            <person name="Chapman S.B."/>
            <person name="Gearin G."/>
            <person name="Goldberg J."/>
            <person name="Griggs A."/>
            <person name="Gujja S."/>
            <person name="Hansen M."/>
            <person name="Heiman D."/>
            <person name="Howarth C."/>
            <person name="Larimer J."/>
            <person name="Lui A."/>
            <person name="MacDonald P.J.P."/>
            <person name="McCowen C."/>
            <person name="Montmayeur A."/>
            <person name="Murphy C."/>
            <person name="Neiman D."/>
            <person name="Pearson M."/>
            <person name="Priest M."/>
            <person name="Roberts A."/>
            <person name="Saif S."/>
            <person name="Shea T."/>
            <person name="Sisk P."/>
            <person name="Stolte C."/>
            <person name="Sykes S."/>
            <person name="Wortman J."/>
            <person name="Nusbaum C."/>
            <person name="Birren B."/>
        </authorList>
    </citation>
    <scope>NUCLEOTIDE SEQUENCE [LARGE SCALE GENOMIC DNA]</scope>
    <source>
        <strain evidence="2 3">ATCC 38327</strain>
    </source>
</reference>
<organism evidence="2 3">
    <name type="scientific">Allomyces macrogynus (strain ATCC 38327)</name>
    <name type="common">Allomyces javanicus var. macrogynus</name>
    <dbReference type="NCBI Taxonomy" id="578462"/>
    <lineage>
        <taxon>Eukaryota</taxon>
        <taxon>Fungi</taxon>
        <taxon>Fungi incertae sedis</taxon>
        <taxon>Blastocladiomycota</taxon>
        <taxon>Blastocladiomycetes</taxon>
        <taxon>Blastocladiales</taxon>
        <taxon>Blastocladiaceae</taxon>
        <taxon>Allomyces</taxon>
    </lineage>
</organism>
<reference evidence="3" key="2">
    <citation type="submission" date="2009-11" db="EMBL/GenBank/DDBJ databases">
        <title>The Genome Sequence of Allomyces macrogynus strain ATCC 38327.</title>
        <authorList>
            <consortium name="The Broad Institute Genome Sequencing Platform"/>
            <person name="Russ C."/>
            <person name="Cuomo C."/>
            <person name="Shea T."/>
            <person name="Young S.K."/>
            <person name="Zeng Q."/>
            <person name="Koehrsen M."/>
            <person name="Haas B."/>
            <person name="Borodovsky M."/>
            <person name="Guigo R."/>
            <person name="Alvarado L."/>
            <person name="Berlin A."/>
            <person name="Borenstein D."/>
            <person name="Chen Z."/>
            <person name="Engels R."/>
            <person name="Freedman E."/>
            <person name="Gellesch M."/>
            <person name="Goldberg J."/>
            <person name="Griggs A."/>
            <person name="Gujja S."/>
            <person name="Heiman D."/>
            <person name="Hepburn T."/>
            <person name="Howarth C."/>
            <person name="Jen D."/>
            <person name="Larson L."/>
            <person name="Lewis B."/>
            <person name="Mehta T."/>
            <person name="Park D."/>
            <person name="Pearson M."/>
            <person name="Roberts A."/>
            <person name="Saif S."/>
            <person name="Shenoy N."/>
            <person name="Sisk P."/>
            <person name="Stolte C."/>
            <person name="Sykes S."/>
            <person name="Walk T."/>
            <person name="White J."/>
            <person name="Yandava C."/>
            <person name="Burger G."/>
            <person name="Gray M.W."/>
            <person name="Holland P.W.H."/>
            <person name="King N."/>
            <person name="Lang F.B.F."/>
            <person name="Roger A.J."/>
            <person name="Ruiz-Trillo I."/>
            <person name="Lander E."/>
            <person name="Nusbaum C."/>
        </authorList>
    </citation>
    <scope>NUCLEOTIDE SEQUENCE [LARGE SCALE GENOMIC DNA]</scope>
    <source>
        <strain evidence="3">ATCC 38327</strain>
    </source>
</reference>
<feature type="compositionally biased region" description="Basic and acidic residues" evidence="1">
    <location>
        <begin position="84"/>
        <end position="96"/>
    </location>
</feature>